<comment type="caution">
    <text evidence="6">The sequence shown here is derived from an EMBL/GenBank/DDBJ whole genome shotgun (WGS) entry which is preliminary data.</text>
</comment>
<dbReference type="GO" id="GO:0051607">
    <property type="term" value="P:defense response to virus"/>
    <property type="evidence" value="ECO:0007669"/>
    <property type="project" value="UniProtKB-KW"/>
</dbReference>
<dbReference type="EMBL" id="PYGC01000010">
    <property type="protein sequence ID" value="PSK81248.1"/>
    <property type="molecule type" value="Genomic_DNA"/>
</dbReference>
<evidence type="ECO:0000256" key="1">
    <source>
        <dbReference type="ARBA" id="ARBA00005937"/>
    </source>
</evidence>
<dbReference type="InterPro" id="IPR010156">
    <property type="entry name" value="CRISPR-assoc_prot_Cas6"/>
</dbReference>
<name>A0A2P8C8G2_9BACT</name>
<comment type="similarity">
    <text evidence="1">Belongs to the CRISPR-associated protein Cas6/Cse3/CasE family.</text>
</comment>
<keyword evidence="8" id="KW-1185">Reference proteome</keyword>
<dbReference type="Gene3D" id="3.30.70.1890">
    <property type="match status" value="1"/>
</dbReference>
<evidence type="ECO:0000313" key="8">
    <source>
        <dbReference type="Proteomes" id="UP000396862"/>
    </source>
</evidence>
<keyword evidence="3" id="KW-0051">Antiviral defense</keyword>
<dbReference type="CDD" id="cd21140">
    <property type="entry name" value="Cas6_I-like"/>
    <property type="match status" value="1"/>
</dbReference>
<dbReference type="RefSeq" id="WP_106543242.1">
    <property type="nucleotide sequence ID" value="NZ_BLAU01000001.1"/>
</dbReference>
<dbReference type="Proteomes" id="UP000240621">
    <property type="component" value="Unassembled WGS sequence"/>
</dbReference>
<gene>
    <name evidence="6" type="ORF">CLV93_11032</name>
    <name evidence="5" type="ORF">JCM18694_19140</name>
</gene>
<organism evidence="6 7">
    <name type="scientific">Prolixibacter denitrificans</name>
    <dbReference type="NCBI Taxonomy" id="1541063"/>
    <lineage>
        <taxon>Bacteria</taxon>
        <taxon>Pseudomonadati</taxon>
        <taxon>Bacteroidota</taxon>
        <taxon>Bacteroidia</taxon>
        <taxon>Marinilabiliales</taxon>
        <taxon>Prolixibacteraceae</taxon>
        <taxon>Prolixibacter</taxon>
    </lineage>
</organism>
<dbReference type="InterPro" id="IPR045747">
    <property type="entry name" value="CRISPR-assoc_prot_Cas6_N_sf"/>
</dbReference>
<dbReference type="Gene3D" id="3.30.70.1900">
    <property type="match status" value="1"/>
</dbReference>
<dbReference type="Pfam" id="PF01881">
    <property type="entry name" value="Cas_Cas6_C"/>
    <property type="match status" value="1"/>
</dbReference>
<dbReference type="InterPro" id="IPR049435">
    <property type="entry name" value="Cas_Cas6_C"/>
</dbReference>
<evidence type="ECO:0000256" key="3">
    <source>
        <dbReference type="ARBA" id="ARBA00023118"/>
    </source>
</evidence>
<dbReference type="EMBL" id="BLAU01000001">
    <property type="protein sequence ID" value="GET21668.1"/>
    <property type="molecule type" value="Genomic_DNA"/>
</dbReference>
<dbReference type="PANTHER" id="PTHR36984:SF1">
    <property type="entry name" value="CRISPR-ASSOCIATED ENDORIBONUCLEASE CAS6 1"/>
    <property type="match status" value="1"/>
</dbReference>
<keyword evidence="2" id="KW-0694">RNA-binding</keyword>
<feature type="domain" description="CRISPR associated protein Cas6 C-terminal" evidence="4">
    <location>
        <begin position="103"/>
        <end position="217"/>
    </location>
</feature>
<protein>
    <submittedName>
        <fullName evidence="6">CRISPR-associated endoribonuclease Cas6</fullName>
    </submittedName>
</protein>
<evidence type="ECO:0000313" key="5">
    <source>
        <dbReference type="EMBL" id="GET21668.1"/>
    </source>
</evidence>
<accession>A0A2P8C8G2</accession>
<proteinExistence type="inferred from homology"/>
<dbReference type="Proteomes" id="UP000396862">
    <property type="component" value="Unassembled WGS sequence"/>
</dbReference>
<dbReference type="GO" id="GO:0003723">
    <property type="term" value="F:RNA binding"/>
    <property type="evidence" value="ECO:0007669"/>
    <property type="project" value="UniProtKB-KW"/>
</dbReference>
<evidence type="ECO:0000313" key="6">
    <source>
        <dbReference type="EMBL" id="PSK81248.1"/>
    </source>
</evidence>
<evidence type="ECO:0000259" key="4">
    <source>
        <dbReference type="Pfam" id="PF01881"/>
    </source>
</evidence>
<dbReference type="NCBIfam" id="TIGR01877">
    <property type="entry name" value="cas_cas6"/>
    <property type="match status" value="1"/>
</dbReference>
<sequence length="218" mass="24835">MRIHLKTDARNILIPFEHQHLLTGTIYKWLGWNNEHGKLSLYSYSWLKGGRKTGNGLQFDNGASFFFSSHSRQLIGRLIYGVQSDPAMFRGMEISEIVVQEDPDLTNRERFFTASPVFIKRRVGDRIDHILYDDPRANACLKETVTTKLRKAGIEDASFDIRFDREHPRAGTRLITYKGIGNKASWCPVFIEGRPETKVFIWNVGLGNSTGIGFGAIK</sequence>
<dbReference type="AlphaFoldDB" id="A0A2P8C8G2"/>
<reference evidence="5 8" key="2">
    <citation type="submission" date="2019-10" db="EMBL/GenBank/DDBJ databases">
        <title>Prolixibacter strains distinguished by the presence of nitrate reductase genes were adept at nitrate-dependent anaerobic corrosion of metallic iron and carbon steel.</title>
        <authorList>
            <person name="Iino T."/>
            <person name="Shono N."/>
            <person name="Ito K."/>
            <person name="Nakamura R."/>
            <person name="Sueoka K."/>
            <person name="Harayama S."/>
            <person name="Ohkuma M."/>
        </authorList>
    </citation>
    <scope>NUCLEOTIDE SEQUENCE [LARGE SCALE GENOMIC DNA]</scope>
    <source>
        <strain evidence="5 8">MIC1-1</strain>
    </source>
</reference>
<dbReference type="PANTHER" id="PTHR36984">
    <property type="entry name" value="CRISPR-ASSOCIATED ENDORIBONUCLEASE CAS6 1"/>
    <property type="match status" value="1"/>
</dbReference>
<dbReference type="OrthoDB" id="956004at2"/>
<dbReference type="GO" id="GO:0016788">
    <property type="term" value="F:hydrolase activity, acting on ester bonds"/>
    <property type="evidence" value="ECO:0007669"/>
    <property type="project" value="InterPro"/>
</dbReference>
<evidence type="ECO:0000313" key="7">
    <source>
        <dbReference type="Proteomes" id="UP000240621"/>
    </source>
</evidence>
<evidence type="ECO:0000256" key="2">
    <source>
        <dbReference type="ARBA" id="ARBA00022884"/>
    </source>
</evidence>
<reference evidence="6 7" key="1">
    <citation type="submission" date="2018-03" db="EMBL/GenBank/DDBJ databases">
        <title>Genomic Encyclopedia of Archaeal and Bacterial Type Strains, Phase II (KMG-II): from individual species to whole genera.</title>
        <authorList>
            <person name="Goeker M."/>
        </authorList>
    </citation>
    <scope>NUCLEOTIDE SEQUENCE [LARGE SCALE GENOMIC DNA]</scope>
    <source>
        <strain evidence="6 7">DSM 27267</strain>
    </source>
</reference>